<reference evidence="2" key="3">
    <citation type="submission" date="2019-06" db="EMBL/GenBank/DDBJ databases">
        <title>A comparative analysis of the Nautiliaceae.</title>
        <authorList>
            <person name="Grosche A."/>
            <person name="Smedile F."/>
            <person name="Vetriani C."/>
        </authorList>
    </citation>
    <scope>NUCLEOTIDE SEQUENCE</scope>
    <source>
        <strain evidence="2">TB6</strain>
    </source>
</reference>
<organism evidence="3 4">
    <name type="scientific">Caminibacter pacificus</name>
    <dbReference type="NCBI Taxonomy" id="1424653"/>
    <lineage>
        <taxon>Bacteria</taxon>
        <taxon>Pseudomonadati</taxon>
        <taxon>Campylobacterota</taxon>
        <taxon>Epsilonproteobacteria</taxon>
        <taxon>Nautiliales</taxon>
        <taxon>Nautiliaceae</taxon>
        <taxon>Caminibacter</taxon>
    </lineage>
</organism>
<feature type="domain" description="Fe/B12 periplasmic-binding" evidence="1">
    <location>
        <begin position="33"/>
        <end position="295"/>
    </location>
</feature>
<dbReference type="Proteomes" id="UP000298805">
    <property type="component" value="Chromosome"/>
</dbReference>
<dbReference type="Pfam" id="PF01497">
    <property type="entry name" value="Peripla_BP_2"/>
    <property type="match status" value="1"/>
</dbReference>
<proteinExistence type="predicted"/>
<evidence type="ECO:0000313" key="4">
    <source>
        <dbReference type="Proteomes" id="UP000272781"/>
    </source>
</evidence>
<dbReference type="RefSeq" id="WP_123351548.1">
    <property type="nucleotide sequence ID" value="NZ_CP027432.2"/>
</dbReference>
<dbReference type="SUPFAM" id="SSF53807">
    <property type="entry name" value="Helical backbone' metal receptor"/>
    <property type="match status" value="1"/>
</dbReference>
<name>A0AAJ4RDB8_9BACT</name>
<dbReference type="Gene3D" id="3.40.50.1980">
    <property type="entry name" value="Nitrogenase molybdenum iron protein domain"/>
    <property type="match status" value="2"/>
</dbReference>
<protein>
    <submittedName>
        <fullName evidence="2">Iron ABC transporter substrate-binding protein</fullName>
    </submittedName>
    <submittedName>
        <fullName evidence="3">Iron complex transport system substrate-binding protein</fullName>
    </submittedName>
</protein>
<dbReference type="PANTHER" id="PTHR30535:SF34">
    <property type="entry name" value="MOLYBDATE-BINDING PROTEIN MOLA"/>
    <property type="match status" value="1"/>
</dbReference>
<reference evidence="3 4" key="2">
    <citation type="submission" date="2018-11" db="EMBL/GenBank/DDBJ databases">
        <title>Genomic Encyclopedia of Type Strains, Phase IV (KMG-IV): sequencing the most valuable type-strain genomes for metagenomic binning, comparative biology and taxonomic classification.</title>
        <authorList>
            <person name="Goeker M."/>
        </authorList>
    </citation>
    <scope>NUCLEOTIDE SEQUENCE [LARGE SCALE GENOMIC DNA]</scope>
    <source>
        <strain evidence="3 4">DSM 27783</strain>
    </source>
</reference>
<dbReference type="InterPro" id="IPR002491">
    <property type="entry name" value="ABC_transptr_periplasmic_BD"/>
</dbReference>
<keyword evidence="5" id="KW-1185">Reference proteome</keyword>
<evidence type="ECO:0000259" key="1">
    <source>
        <dbReference type="PROSITE" id="PS50983"/>
    </source>
</evidence>
<evidence type="ECO:0000313" key="3">
    <source>
        <dbReference type="EMBL" id="ROR40633.1"/>
    </source>
</evidence>
<dbReference type="InterPro" id="IPR050902">
    <property type="entry name" value="ABC_Transporter_SBP"/>
</dbReference>
<dbReference type="EMBL" id="RJVK01000001">
    <property type="protein sequence ID" value="ROR40633.1"/>
    <property type="molecule type" value="Genomic_DNA"/>
</dbReference>
<evidence type="ECO:0000313" key="5">
    <source>
        <dbReference type="Proteomes" id="UP000298805"/>
    </source>
</evidence>
<sequence length="328" mass="37541">MKRFLILVLIVSALFAKKDFLNREVKIPKNIHKIVCIGPGALRLVVYLQAQNRVVGIEEREFKYIFARPYILAHKELLKLPVIGMGGVYPNINIEKIISLKPDLIIAGYITKKYADYLQKKSEVPVFVVRYGPIGSFDDKKFLKAIKVLGEILNKKERAIEISKYIEKLNSNLQKVTTNKKIYIGGVAFKGLHGLTSTISDFPVFLKVGIKNAVTSKIKTPFFINEEELFRINPDIIFIDESALGLIDFKKYQILKAFREKQVYGLLPYNNYATNIDTAYLDSYYVLSVVGNKKIDMEKLSGEVYKFFVGKDVYESMKKFFGGFKKID</sequence>
<gene>
    <name evidence="2" type="ORF">C6V80_06560</name>
    <name evidence="3" type="ORF">EDC58_0112</name>
</gene>
<evidence type="ECO:0000313" key="2">
    <source>
        <dbReference type="EMBL" id="QCI28638.1"/>
    </source>
</evidence>
<dbReference type="PROSITE" id="PS50983">
    <property type="entry name" value="FE_B12_PBP"/>
    <property type="match status" value="1"/>
</dbReference>
<dbReference type="PANTHER" id="PTHR30535">
    <property type="entry name" value="VITAMIN B12-BINDING PROTEIN"/>
    <property type="match status" value="1"/>
</dbReference>
<dbReference type="EMBL" id="CP027432">
    <property type="protein sequence ID" value="QCI28638.1"/>
    <property type="molecule type" value="Genomic_DNA"/>
</dbReference>
<dbReference type="Proteomes" id="UP000272781">
    <property type="component" value="Unassembled WGS sequence"/>
</dbReference>
<accession>A0AAJ4RDB8</accession>
<dbReference type="AlphaFoldDB" id="A0AAJ4RDB8"/>
<reference evidence="5" key="1">
    <citation type="submission" date="2018-03" db="EMBL/GenBank/DDBJ databases">
        <title>A comparative analysis of the Nautiliaceae.</title>
        <authorList>
            <person name="Grosche A."/>
            <person name="Smedile F."/>
            <person name="Vetriani C."/>
        </authorList>
    </citation>
    <scope>NUCLEOTIDE SEQUENCE [LARGE SCALE GENOMIC DNA]</scope>
    <source>
        <strain evidence="5">TB6</strain>
    </source>
</reference>